<organism evidence="2 3">
    <name type="scientific">Lentinula raphanica</name>
    <dbReference type="NCBI Taxonomy" id="153919"/>
    <lineage>
        <taxon>Eukaryota</taxon>
        <taxon>Fungi</taxon>
        <taxon>Dikarya</taxon>
        <taxon>Basidiomycota</taxon>
        <taxon>Agaricomycotina</taxon>
        <taxon>Agaricomycetes</taxon>
        <taxon>Agaricomycetidae</taxon>
        <taxon>Agaricales</taxon>
        <taxon>Marasmiineae</taxon>
        <taxon>Omphalotaceae</taxon>
        <taxon>Lentinula</taxon>
    </lineage>
</organism>
<evidence type="ECO:0000313" key="3">
    <source>
        <dbReference type="Proteomes" id="UP001163846"/>
    </source>
</evidence>
<keyword evidence="3" id="KW-1185">Reference proteome</keyword>
<comment type="caution">
    <text evidence="2">The sequence shown here is derived from an EMBL/GenBank/DDBJ whole genome shotgun (WGS) entry which is preliminary data.</text>
</comment>
<name>A0AA38NV27_9AGAR</name>
<accession>A0AA38NV27</accession>
<dbReference type="AlphaFoldDB" id="A0AA38NV27"/>
<evidence type="ECO:0000313" key="2">
    <source>
        <dbReference type="EMBL" id="KAJ3831159.1"/>
    </source>
</evidence>
<gene>
    <name evidence="2" type="ORF">F5878DRAFT_549855</name>
</gene>
<sequence>MHRSYSLSCREDPCSKQKSSSLGFEQEEEDKEEVLERTPEEERSTALISLAKYPKEARKKIEAISLLHGAPGFAGALKLFLNDCLSPFHKLKKGDALKKRLPFTTLEVWHNFGLVPLEVLDPPEKYLIKAQPLSSRKAARFDTVLVLENELAQSTAVQGK</sequence>
<dbReference type="Proteomes" id="UP001163846">
    <property type="component" value="Unassembled WGS sequence"/>
</dbReference>
<proteinExistence type="predicted"/>
<feature type="region of interest" description="Disordered" evidence="1">
    <location>
        <begin position="1"/>
        <end position="42"/>
    </location>
</feature>
<protein>
    <submittedName>
        <fullName evidence="2">Uncharacterized protein</fullName>
    </submittedName>
</protein>
<evidence type="ECO:0000256" key="1">
    <source>
        <dbReference type="SAM" id="MobiDB-lite"/>
    </source>
</evidence>
<reference evidence="2" key="1">
    <citation type="submission" date="2022-08" db="EMBL/GenBank/DDBJ databases">
        <authorList>
            <consortium name="DOE Joint Genome Institute"/>
            <person name="Min B."/>
            <person name="Riley R."/>
            <person name="Sierra-Patev S."/>
            <person name="Naranjo-Ortiz M."/>
            <person name="Looney B."/>
            <person name="Konkel Z."/>
            <person name="Slot J.C."/>
            <person name="Sakamoto Y."/>
            <person name="Steenwyk J.L."/>
            <person name="Rokas A."/>
            <person name="Carro J."/>
            <person name="Camarero S."/>
            <person name="Ferreira P."/>
            <person name="Molpeceres G."/>
            <person name="Ruiz-Duenas F.J."/>
            <person name="Serrano A."/>
            <person name="Henrissat B."/>
            <person name="Drula E."/>
            <person name="Hughes K.W."/>
            <person name="Mata J.L."/>
            <person name="Ishikawa N.K."/>
            <person name="Vargas-Isla R."/>
            <person name="Ushijima S."/>
            <person name="Smith C.A."/>
            <person name="Ahrendt S."/>
            <person name="Andreopoulos W."/>
            <person name="He G."/>
            <person name="Labutti K."/>
            <person name="Lipzen A."/>
            <person name="Ng V."/>
            <person name="Sandor L."/>
            <person name="Barry K."/>
            <person name="Martinez A.T."/>
            <person name="Xiao Y."/>
            <person name="Gibbons J.G."/>
            <person name="Terashima K."/>
            <person name="Hibbett D.S."/>
            <person name="Grigoriev I.V."/>
        </authorList>
    </citation>
    <scope>NUCLEOTIDE SEQUENCE</scope>
    <source>
        <strain evidence="2">TFB9207</strain>
    </source>
</reference>
<dbReference type="EMBL" id="MU807737">
    <property type="protein sequence ID" value="KAJ3831159.1"/>
    <property type="molecule type" value="Genomic_DNA"/>
</dbReference>